<sequence>MFVKMNDFWLTKRTCEACFDKKIIMQKYNRIYLKKNVI</sequence>
<keyword evidence="2" id="KW-1185">Reference proteome</keyword>
<dbReference type="AlphaFoldDB" id="A1ZV86"/>
<evidence type="ECO:0000313" key="1">
    <source>
        <dbReference type="EMBL" id="EAY25742.1"/>
    </source>
</evidence>
<proteinExistence type="predicted"/>
<accession>A1ZV86</accession>
<evidence type="ECO:0000313" key="2">
    <source>
        <dbReference type="Proteomes" id="UP000004095"/>
    </source>
</evidence>
<dbReference type="EMBL" id="AAWS01000044">
    <property type="protein sequence ID" value="EAY25742.1"/>
    <property type="molecule type" value="Genomic_DNA"/>
</dbReference>
<organism evidence="1 2">
    <name type="scientific">Microscilla marina ATCC 23134</name>
    <dbReference type="NCBI Taxonomy" id="313606"/>
    <lineage>
        <taxon>Bacteria</taxon>
        <taxon>Pseudomonadati</taxon>
        <taxon>Bacteroidota</taxon>
        <taxon>Cytophagia</taxon>
        <taxon>Cytophagales</taxon>
        <taxon>Microscillaceae</taxon>
        <taxon>Microscilla</taxon>
    </lineage>
</organism>
<comment type="caution">
    <text evidence="1">The sequence shown here is derived from an EMBL/GenBank/DDBJ whole genome shotgun (WGS) entry which is preliminary data.</text>
</comment>
<name>A1ZV86_MICM2</name>
<dbReference type="Proteomes" id="UP000004095">
    <property type="component" value="Unassembled WGS sequence"/>
</dbReference>
<gene>
    <name evidence="1" type="ORF">M23134_04916</name>
</gene>
<reference evidence="1 2" key="1">
    <citation type="submission" date="2007-01" db="EMBL/GenBank/DDBJ databases">
        <authorList>
            <person name="Haygood M."/>
            <person name="Podell S."/>
            <person name="Anderson C."/>
            <person name="Hopkinson B."/>
            <person name="Roe K."/>
            <person name="Barbeau K."/>
            <person name="Gaasterland T."/>
            <person name="Ferriera S."/>
            <person name="Johnson J."/>
            <person name="Kravitz S."/>
            <person name="Beeson K."/>
            <person name="Sutton G."/>
            <person name="Rogers Y.-H."/>
            <person name="Friedman R."/>
            <person name="Frazier M."/>
            <person name="Venter J.C."/>
        </authorList>
    </citation>
    <scope>NUCLEOTIDE SEQUENCE [LARGE SCALE GENOMIC DNA]</scope>
    <source>
        <strain evidence="1 2">ATCC 23134</strain>
    </source>
</reference>
<protein>
    <submittedName>
        <fullName evidence="1">Uncharacterized protein</fullName>
    </submittedName>
</protein>